<name>A0A7R9LN44_9ACAR</name>
<dbReference type="PANTHER" id="PTHR10334">
    <property type="entry name" value="CYSTEINE-RICH SECRETORY PROTEIN-RELATED"/>
    <property type="match status" value="1"/>
</dbReference>
<dbReference type="SUPFAM" id="SSF55797">
    <property type="entry name" value="PR-1-like"/>
    <property type="match status" value="1"/>
</dbReference>
<dbReference type="OrthoDB" id="337038at2759"/>
<feature type="domain" description="SCP" evidence="1">
    <location>
        <begin position="23"/>
        <end position="169"/>
    </location>
</feature>
<dbReference type="Gene3D" id="3.40.33.10">
    <property type="entry name" value="CAP"/>
    <property type="match status" value="1"/>
</dbReference>
<dbReference type="AlphaFoldDB" id="A0A7R9LN44"/>
<protein>
    <recommendedName>
        <fullName evidence="1">SCP domain-containing protein</fullName>
    </recommendedName>
</protein>
<proteinExistence type="predicted"/>
<dbReference type="SMART" id="SM00198">
    <property type="entry name" value="SCP"/>
    <property type="match status" value="1"/>
</dbReference>
<evidence type="ECO:0000313" key="3">
    <source>
        <dbReference type="Proteomes" id="UP000728032"/>
    </source>
</evidence>
<dbReference type="InterPro" id="IPR014044">
    <property type="entry name" value="CAP_dom"/>
</dbReference>
<accession>A0A7R9LN44</accession>
<dbReference type="InterPro" id="IPR035940">
    <property type="entry name" value="CAP_sf"/>
</dbReference>
<dbReference type="EMBL" id="OC916365">
    <property type="protein sequence ID" value="CAD7644044.1"/>
    <property type="molecule type" value="Genomic_DNA"/>
</dbReference>
<dbReference type="Pfam" id="PF00188">
    <property type="entry name" value="CAP"/>
    <property type="match status" value="1"/>
</dbReference>
<gene>
    <name evidence="2" type="ORF">ONB1V03_LOCUS4456</name>
</gene>
<evidence type="ECO:0000313" key="2">
    <source>
        <dbReference type="EMBL" id="CAD7644044.1"/>
    </source>
</evidence>
<reference evidence="2" key="1">
    <citation type="submission" date="2020-11" db="EMBL/GenBank/DDBJ databases">
        <authorList>
            <person name="Tran Van P."/>
        </authorList>
    </citation>
    <scope>NUCLEOTIDE SEQUENCE</scope>
</reference>
<organism evidence="2">
    <name type="scientific">Oppiella nova</name>
    <dbReference type="NCBI Taxonomy" id="334625"/>
    <lineage>
        <taxon>Eukaryota</taxon>
        <taxon>Metazoa</taxon>
        <taxon>Ecdysozoa</taxon>
        <taxon>Arthropoda</taxon>
        <taxon>Chelicerata</taxon>
        <taxon>Arachnida</taxon>
        <taxon>Acari</taxon>
        <taxon>Acariformes</taxon>
        <taxon>Sarcoptiformes</taxon>
        <taxon>Oribatida</taxon>
        <taxon>Brachypylina</taxon>
        <taxon>Oppioidea</taxon>
        <taxon>Oppiidae</taxon>
        <taxon>Oppiella</taxon>
    </lineage>
</organism>
<dbReference type="InterPro" id="IPR001283">
    <property type="entry name" value="CRISP-related"/>
</dbReference>
<dbReference type="Proteomes" id="UP000728032">
    <property type="component" value="Unassembled WGS sequence"/>
</dbReference>
<dbReference type="EMBL" id="CAJPVJ010001540">
    <property type="protein sequence ID" value="CAG2164909.1"/>
    <property type="molecule type" value="Genomic_DNA"/>
</dbReference>
<keyword evidence="3" id="KW-1185">Reference proteome</keyword>
<sequence>MNTNQPLCVVIYSGIAVEDHSDELEQKMIDAHNKVRPGKHKLTKLKDHAYTRDRCKKKVGQPLSKSPKPVDPKYGENVYRMNGKGLTYDKVAGLVVLACNSGFQKYLLTKNAKEYKWLEENPDGKWLSFTQVMWKDTKEVTCAICGDTKDGKTEVNVVCNYLPAGNVKDHYKNNMIEPLARSTSLFVEMPDDQNSELDTYGAEEMGFSRKALK</sequence>
<evidence type="ECO:0000259" key="1">
    <source>
        <dbReference type="SMART" id="SM00198"/>
    </source>
</evidence>